<evidence type="ECO:0000313" key="1">
    <source>
        <dbReference type="EMBL" id="KAJ9061675.1"/>
    </source>
</evidence>
<name>A0ACC2SH66_9FUNG</name>
<comment type="caution">
    <text evidence="1">The sequence shown here is derived from an EMBL/GenBank/DDBJ whole genome shotgun (WGS) entry which is preliminary data.</text>
</comment>
<dbReference type="Proteomes" id="UP001165960">
    <property type="component" value="Unassembled WGS sequence"/>
</dbReference>
<evidence type="ECO:0000313" key="2">
    <source>
        <dbReference type="Proteomes" id="UP001165960"/>
    </source>
</evidence>
<accession>A0ACC2SH66</accession>
<proteinExistence type="predicted"/>
<gene>
    <name evidence="1" type="ORF">DSO57_1018364</name>
</gene>
<reference evidence="1" key="1">
    <citation type="submission" date="2022-04" db="EMBL/GenBank/DDBJ databases">
        <title>Genome of the entomopathogenic fungus Entomophthora muscae.</title>
        <authorList>
            <person name="Elya C."/>
            <person name="Lovett B.R."/>
            <person name="Lee E."/>
            <person name="Macias A.M."/>
            <person name="Hajek A.E."/>
            <person name="De Bivort B.L."/>
            <person name="Kasson M.T."/>
            <person name="De Fine Licht H.H."/>
            <person name="Stajich J.E."/>
        </authorList>
    </citation>
    <scope>NUCLEOTIDE SEQUENCE</scope>
    <source>
        <strain evidence="1">Berkeley</strain>
    </source>
</reference>
<sequence>MTYFNNNQVIKLFPGLEEIMQGYAESFNSKASVYGHSQPAGPSPSTTQECVLSPVSFSMALFAYHAQVVANPDCVSALAGNSTHVNTNNVDSGHVDTIVK</sequence>
<dbReference type="EMBL" id="QTSX02005050">
    <property type="protein sequence ID" value="KAJ9061675.1"/>
    <property type="molecule type" value="Genomic_DNA"/>
</dbReference>
<keyword evidence="2" id="KW-1185">Reference proteome</keyword>
<organism evidence="1 2">
    <name type="scientific">Entomophthora muscae</name>
    <dbReference type="NCBI Taxonomy" id="34485"/>
    <lineage>
        <taxon>Eukaryota</taxon>
        <taxon>Fungi</taxon>
        <taxon>Fungi incertae sedis</taxon>
        <taxon>Zoopagomycota</taxon>
        <taxon>Entomophthoromycotina</taxon>
        <taxon>Entomophthoromycetes</taxon>
        <taxon>Entomophthorales</taxon>
        <taxon>Entomophthoraceae</taxon>
        <taxon>Entomophthora</taxon>
    </lineage>
</organism>
<protein>
    <submittedName>
        <fullName evidence="1">Uncharacterized protein</fullName>
    </submittedName>
</protein>